<evidence type="ECO:0000313" key="9">
    <source>
        <dbReference type="Proteomes" id="UP001058569"/>
    </source>
</evidence>
<keyword evidence="1" id="KW-0805">Transcription regulation</keyword>
<dbReference type="Gene3D" id="3.40.50.2300">
    <property type="match status" value="2"/>
</dbReference>
<evidence type="ECO:0000313" key="6">
    <source>
        <dbReference type="EMBL" id="VDR41818.1"/>
    </source>
</evidence>
<evidence type="ECO:0000313" key="5">
    <source>
        <dbReference type="EMBL" id="UUD35401.1"/>
    </source>
</evidence>
<reference evidence="5" key="2">
    <citation type="submission" date="2022-07" db="EMBL/GenBank/DDBJ databases">
        <title>Complete genome of Mycoplasma caviae type strain G122.</title>
        <authorList>
            <person name="Spergser J."/>
        </authorList>
    </citation>
    <scope>NUCLEOTIDE SEQUENCE</scope>
    <source>
        <strain evidence="5">G122</strain>
    </source>
</reference>
<dbReference type="EMBL" id="UZVY01000001">
    <property type="protein sequence ID" value="VDR41822.1"/>
    <property type="molecule type" value="Genomic_DNA"/>
</dbReference>
<dbReference type="GO" id="GO:0000976">
    <property type="term" value="F:transcription cis-regulatory region binding"/>
    <property type="evidence" value="ECO:0007669"/>
    <property type="project" value="TreeGrafter"/>
</dbReference>
<dbReference type="Proteomes" id="UP000280036">
    <property type="component" value="Unassembled WGS sequence"/>
</dbReference>
<evidence type="ECO:0000313" key="8">
    <source>
        <dbReference type="Proteomes" id="UP000280036"/>
    </source>
</evidence>
<evidence type="ECO:0000313" key="7">
    <source>
        <dbReference type="EMBL" id="VDR41822.1"/>
    </source>
</evidence>
<dbReference type="GO" id="GO:0003700">
    <property type="term" value="F:DNA-binding transcription factor activity"/>
    <property type="evidence" value="ECO:0007669"/>
    <property type="project" value="TreeGrafter"/>
</dbReference>
<dbReference type="CDD" id="cd01392">
    <property type="entry name" value="HTH_LacI"/>
    <property type="match status" value="1"/>
</dbReference>
<evidence type="ECO:0000259" key="4">
    <source>
        <dbReference type="PROSITE" id="PS50932"/>
    </source>
</evidence>
<dbReference type="RefSeq" id="WP_126118080.1">
    <property type="nucleotide sequence ID" value="NZ_CP101806.1"/>
</dbReference>
<dbReference type="AlphaFoldDB" id="A0A3P8KM14"/>
<dbReference type="SMART" id="SM00354">
    <property type="entry name" value="HTH_LACI"/>
    <property type="match status" value="1"/>
</dbReference>
<evidence type="ECO:0000256" key="2">
    <source>
        <dbReference type="ARBA" id="ARBA00023125"/>
    </source>
</evidence>
<evidence type="ECO:0000256" key="3">
    <source>
        <dbReference type="ARBA" id="ARBA00023163"/>
    </source>
</evidence>
<feature type="domain" description="HTH lacI-type" evidence="4">
    <location>
        <begin position="9"/>
        <end position="57"/>
    </location>
</feature>
<name>A0A3P8KM14_9BACT</name>
<dbReference type="OrthoDB" id="9775433at2"/>
<dbReference type="InterPro" id="IPR010982">
    <property type="entry name" value="Lambda_DNA-bd_dom_sf"/>
</dbReference>
<reference evidence="6 8" key="1">
    <citation type="submission" date="2018-12" db="EMBL/GenBank/DDBJ databases">
        <authorList>
            <consortium name="Pathogen Informatics"/>
        </authorList>
    </citation>
    <scope>NUCLEOTIDE SEQUENCE [LARGE SCALE GENOMIC DNA]</scope>
    <source>
        <strain evidence="6 8">NCTC10126</strain>
    </source>
</reference>
<dbReference type="PANTHER" id="PTHR30146:SF154">
    <property type="entry name" value="TRANSCRIPTION REGULATOR, MEMBER OF GALR FAMILY"/>
    <property type="match status" value="1"/>
</dbReference>
<protein>
    <submittedName>
        <fullName evidence="6">LacI family transcriptional regulator</fullName>
    </submittedName>
</protein>
<dbReference type="InterPro" id="IPR000843">
    <property type="entry name" value="HTH_LacI"/>
</dbReference>
<evidence type="ECO:0000256" key="1">
    <source>
        <dbReference type="ARBA" id="ARBA00023015"/>
    </source>
</evidence>
<dbReference type="SUPFAM" id="SSF47413">
    <property type="entry name" value="lambda repressor-like DNA-binding domains"/>
    <property type="match status" value="1"/>
</dbReference>
<sequence length="318" mass="37099">MKNFSYKNIAKEAGVSISTVSRYYRGGYVSKETKKIIANIIKENDYYPNHGARTIRGRDSSIFIIVPEWYENSYTQIMNGIEQGAKSKGKKVVITHSSTNPDEYIETIKYVSSWKPMSIVFFLPEDHQNVITNFIKNTIFESNILIYGKEVEGLNWIKIDEENSFHHLTTRFISYIDKGEKIVFVEDVKLTEEQKKQRRIGFELSCKRSNVEYEIYPLMNKNNKEVQTLLNYLRNNNLVNVVCSTHEVFISLISSGDRNLRLTDIGWVSIYDYQHKYKAKIFIDYPAVGLEIEKILFNSEIDNTIESKVFKPKILFDN</sequence>
<keyword evidence="3" id="KW-0804">Transcription</keyword>
<gene>
    <name evidence="6" type="primary">lacI_1</name>
    <name evidence="7" type="synonym">lacI_2</name>
    <name evidence="6" type="ORF">NCTC10126_00304</name>
    <name evidence="7" type="ORF">NCTC10126_00309</name>
    <name evidence="5" type="ORF">NPA07_00785</name>
</gene>
<accession>A0A3P8KM14</accession>
<organism evidence="6 8">
    <name type="scientific">Mycoplasmopsis caviae</name>
    <dbReference type="NCBI Taxonomy" id="55603"/>
    <lineage>
        <taxon>Bacteria</taxon>
        <taxon>Bacillati</taxon>
        <taxon>Mycoplasmatota</taxon>
        <taxon>Mycoplasmoidales</taxon>
        <taxon>Metamycoplasmataceae</taxon>
        <taxon>Mycoplasmopsis</taxon>
    </lineage>
</organism>
<dbReference type="PROSITE" id="PS50932">
    <property type="entry name" value="HTH_LACI_2"/>
    <property type="match status" value="1"/>
</dbReference>
<dbReference type="SUPFAM" id="SSF53822">
    <property type="entry name" value="Periplasmic binding protein-like I"/>
    <property type="match status" value="1"/>
</dbReference>
<dbReference type="EMBL" id="UZVY01000001">
    <property type="protein sequence ID" value="VDR41818.1"/>
    <property type="molecule type" value="Genomic_DNA"/>
</dbReference>
<proteinExistence type="predicted"/>
<keyword evidence="2" id="KW-0238">DNA-binding</keyword>
<dbReference type="InterPro" id="IPR028082">
    <property type="entry name" value="Peripla_BP_I"/>
</dbReference>
<dbReference type="Gene3D" id="1.10.260.40">
    <property type="entry name" value="lambda repressor-like DNA-binding domains"/>
    <property type="match status" value="1"/>
</dbReference>
<dbReference type="Pfam" id="PF00356">
    <property type="entry name" value="LacI"/>
    <property type="match status" value="1"/>
</dbReference>
<dbReference type="PANTHER" id="PTHR30146">
    <property type="entry name" value="LACI-RELATED TRANSCRIPTIONAL REPRESSOR"/>
    <property type="match status" value="1"/>
</dbReference>
<dbReference type="Proteomes" id="UP001058569">
    <property type="component" value="Chromosome"/>
</dbReference>
<dbReference type="EMBL" id="CP101806">
    <property type="protein sequence ID" value="UUD35401.1"/>
    <property type="molecule type" value="Genomic_DNA"/>
</dbReference>
<keyword evidence="9" id="KW-1185">Reference proteome</keyword>